<evidence type="ECO:0000256" key="12">
    <source>
        <dbReference type="ARBA" id="ARBA00082459"/>
    </source>
</evidence>
<dbReference type="PANTHER" id="PTHR10395:SF13">
    <property type="entry name" value="5-HYDROXYISOURATE HYDROLASE"/>
    <property type="match status" value="1"/>
</dbReference>
<name>A0A6P7MWH4_BETSP</name>
<dbReference type="InterPro" id="IPR000895">
    <property type="entry name" value="Transthyretin/HIU_hydrolase"/>
</dbReference>
<feature type="binding site" evidence="13">
    <location>
        <position position="162"/>
    </location>
    <ligand>
        <name>substrate</name>
    </ligand>
</feature>
<feature type="domain" description="Transthyretin/hydroxyisourate hydrolase" evidence="14">
    <location>
        <begin position="50"/>
        <end position="164"/>
    </location>
</feature>
<feature type="binding site" evidence="13">
    <location>
        <position position="58"/>
    </location>
    <ligand>
        <name>substrate</name>
    </ligand>
</feature>
<dbReference type="CTD" id="570474"/>
<dbReference type="GO" id="GO:0006144">
    <property type="term" value="P:purine nucleobase metabolic process"/>
    <property type="evidence" value="ECO:0007669"/>
    <property type="project" value="UniProtKB-KW"/>
</dbReference>
<comment type="subunit">
    <text evidence="5">Homotetramer.</text>
</comment>
<gene>
    <name evidence="16" type="primary">urahb</name>
</gene>
<comment type="function">
    <text evidence="2">Catalyzes the hydrolysis of 5-hydroxyisourate (HIU) to 2-oxo-4-hydroxy-4-carboxy-5-ureidoimidazoline (OHCU).</text>
</comment>
<dbReference type="SUPFAM" id="SSF49472">
    <property type="entry name" value="Transthyretin (synonym: prealbumin)"/>
    <property type="match status" value="1"/>
</dbReference>
<proteinExistence type="inferred from homology"/>
<evidence type="ECO:0000256" key="6">
    <source>
        <dbReference type="ARBA" id="ARBA00012609"/>
    </source>
</evidence>
<dbReference type="Proteomes" id="UP000515150">
    <property type="component" value="Chromosome 6"/>
</dbReference>
<dbReference type="PANTHER" id="PTHR10395">
    <property type="entry name" value="URICASE AND TRANSTHYRETIN-RELATED"/>
    <property type="match status" value="1"/>
</dbReference>
<feature type="binding site" evidence="13">
    <location>
        <position position="98"/>
    </location>
    <ligand>
        <name>substrate</name>
    </ligand>
</feature>
<protein>
    <recommendedName>
        <fullName evidence="7">5-hydroxyisourate hydrolase</fullName>
        <ecNumber evidence="6">3.5.2.17</ecNumber>
    </recommendedName>
    <alternativeName>
        <fullName evidence="12">Transthyretin-related protein</fullName>
    </alternativeName>
</protein>
<evidence type="ECO:0000256" key="10">
    <source>
        <dbReference type="ARBA" id="ARBA00023140"/>
    </source>
</evidence>
<dbReference type="InterPro" id="IPR014306">
    <property type="entry name" value="Hydroxyisourate_hydrolase"/>
</dbReference>
<dbReference type="Pfam" id="PF00576">
    <property type="entry name" value="Transthyretin"/>
    <property type="match status" value="1"/>
</dbReference>
<comment type="similarity">
    <text evidence="4">Belongs to the transthyretin family. 5-hydroxyisourate hydrolase subfamily.</text>
</comment>
<keyword evidence="15" id="KW-1185">Reference proteome</keyword>
<organism evidence="15 16">
    <name type="scientific">Betta splendens</name>
    <name type="common">Siamese fighting fish</name>
    <dbReference type="NCBI Taxonomy" id="158456"/>
    <lineage>
        <taxon>Eukaryota</taxon>
        <taxon>Metazoa</taxon>
        <taxon>Chordata</taxon>
        <taxon>Craniata</taxon>
        <taxon>Vertebrata</taxon>
        <taxon>Euteleostomi</taxon>
        <taxon>Actinopterygii</taxon>
        <taxon>Neopterygii</taxon>
        <taxon>Teleostei</taxon>
        <taxon>Neoteleostei</taxon>
        <taxon>Acanthomorphata</taxon>
        <taxon>Anabantaria</taxon>
        <taxon>Anabantiformes</taxon>
        <taxon>Anabantoidei</taxon>
        <taxon>Osphronemidae</taxon>
        <taxon>Betta</taxon>
    </lineage>
</organism>
<dbReference type="EC" id="3.5.2.17" evidence="6"/>
<reference evidence="16" key="1">
    <citation type="submission" date="2025-08" db="UniProtKB">
        <authorList>
            <consortium name="RefSeq"/>
        </authorList>
    </citation>
    <scope>IDENTIFICATION</scope>
</reference>
<evidence type="ECO:0000256" key="2">
    <source>
        <dbReference type="ARBA" id="ARBA00002704"/>
    </source>
</evidence>
<comment type="pathway">
    <text evidence="11">Purine metabolism; urate degradation; (S)-allantoin from urate: step 2/3.</text>
</comment>
<keyword evidence="9 16" id="KW-0378">Hydrolase</keyword>
<dbReference type="GO" id="GO:0005777">
    <property type="term" value="C:peroxisome"/>
    <property type="evidence" value="ECO:0007669"/>
    <property type="project" value="UniProtKB-SubCell"/>
</dbReference>
<evidence type="ECO:0000313" key="15">
    <source>
        <dbReference type="Proteomes" id="UP000515150"/>
    </source>
</evidence>
<accession>A0A6P7MWH4</accession>
<keyword evidence="10" id="KW-0576">Peroxisome</keyword>
<keyword evidence="8" id="KW-0659">Purine metabolism</keyword>
<evidence type="ECO:0000256" key="13">
    <source>
        <dbReference type="PIRSR" id="PIRSR600895-51"/>
    </source>
</evidence>
<dbReference type="AlphaFoldDB" id="A0A6P7MWH4"/>
<evidence type="ECO:0000256" key="1">
    <source>
        <dbReference type="ARBA" id="ARBA00001043"/>
    </source>
</evidence>
<dbReference type="FunCoup" id="A0A6P7MWH4">
    <property type="interactions" value="43"/>
</dbReference>
<evidence type="ECO:0000256" key="4">
    <source>
        <dbReference type="ARBA" id="ARBA00009850"/>
    </source>
</evidence>
<evidence type="ECO:0000256" key="9">
    <source>
        <dbReference type="ARBA" id="ARBA00022801"/>
    </source>
</evidence>
<dbReference type="NCBIfam" id="TIGR02962">
    <property type="entry name" value="hdxy_isourate"/>
    <property type="match status" value="1"/>
</dbReference>
<evidence type="ECO:0000256" key="7">
    <source>
        <dbReference type="ARBA" id="ARBA00017539"/>
    </source>
</evidence>
<dbReference type="Gene3D" id="2.60.40.180">
    <property type="entry name" value="Transthyretin/hydroxyisourate hydrolase domain"/>
    <property type="match status" value="1"/>
</dbReference>
<dbReference type="GO" id="GO:0033971">
    <property type="term" value="F:hydroxyisourate hydrolase activity"/>
    <property type="evidence" value="ECO:0007669"/>
    <property type="project" value="UniProtKB-EC"/>
</dbReference>
<dbReference type="InterPro" id="IPR036817">
    <property type="entry name" value="Transthyretin/HIU_hydrolase_sf"/>
</dbReference>
<evidence type="ECO:0000256" key="5">
    <source>
        <dbReference type="ARBA" id="ARBA00011881"/>
    </source>
</evidence>
<dbReference type="InterPro" id="IPR023416">
    <property type="entry name" value="Transthyretin/HIU_hydrolase_d"/>
</dbReference>
<dbReference type="CDD" id="cd05822">
    <property type="entry name" value="TLP_HIUase"/>
    <property type="match status" value="1"/>
</dbReference>
<evidence type="ECO:0000259" key="14">
    <source>
        <dbReference type="SMART" id="SM00095"/>
    </source>
</evidence>
<comment type="catalytic activity">
    <reaction evidence="1">
        <text>5-hydroxyisourate + H2O = 5-hydroxy-2-oxo-4-ureido-2,5-dihydro-1H-imidazole-5-carboxylate + H(+)</text>
        <dbReference type="Rhea" id="RHEA:23736"/>
        <dbReference type="ChEBI" id="CHEBI:15377"/>
        <dbReference type="ChEBI" id="CHEBI:15378"/>
        <dbReference type="ChEBI" id="CHEBI:18072"/>
        <dbReference type="ChEBI" id="CHEBI:58639"/>
        <dbReference type="EC" id="3.5.2.17"/>
    </reaction>
</comment>
<evidence type="ECO:0000256" key="8">
    <source>
        <dbReference type="ARBA" id="ARBA00022631"/>
    </source>
</evidence>
<dbReference type="KEGG" id="bspl:114857546"/>
<dbReference type="RefSeq" id="XP_029009959.1">
    <property type="nucleotide sequence ID" value="XM_029154126.3"/>
</dbReference>
<dbReference type="InParanoid" id="A0A6P7MWH4"/>
<evidence type="ECO:0000313" key="16">
    <source>
        <dbReference type="RefSeq" id="XP_029009959.1"/>
    </source>
</evidence>
<sequence length="165" mass="18806">MTFDTRSICIACWVSVPGQWVCAGMIQLVGLVWELNSQQQRSVHTQQMMADSSPLTTHVLNTGDGVPAARMALSLHRLDSNLMIWSLLTVGTTNEDGRCPKIIERKDFIPGMYKLRFETGSYWESLGQTCFYPYVEVVFSIHDLEQKFHLPLLMSRFSYSTYRGS</sequence>
<evidence type="ECO:0000256" key="3">
    <source>
        <dbReference type="ARBA" id="ARBA00004275"/>
    </source>
</evidence>
<comment type="subcellular location">
    <subcellularLocation>
        <location evidence="3">Peroxisome</location>
    </subcellularLocation>
</comment>
<evidence type="ECO:0000256" key="11">
    <source>
        <dbReference type="ARBA" id="ARBA00060539"/>
    </source>
</evidence>
<dbReference type="GeneID" id="114857546"/>
<dbReference type="FunFam" id="2.60.40.180:FF:000004">
    <property type="entry name" value="5-hydroxyisourate hydrolase"/>
    <property type="match status" value="1"/>
</dbReference>
<dbReference type="SMART" id="SM00095">
    <property type="entry name" value="TR_THY"/>
    <property type="match status" value="1"/>
</dbReference>
<dbReference type="OrthoDB" id="10265230at2759"/>
<dbReference type="PRINTS" id="PR00189">
    <property type="entry name" value="TRNSTHYRETIN"/>
</dbReference>